<dbReference type="SUPFAM" id="SSF142823">
    <property type="entry name" value="ComB-like"/>
    <property type="match status" value="1"/>
</dbReference>
<dbReference type="PANTHER" id="PTHR37311">
    <property type="entry name" value="2-PHOSPHOSULFOLACTATE PHOSPHATASE-RELATED"/>
    <property type="match status" value="1"/>
</dbReference>
<reference evidence="9 10" key="1">
    <citation type="submission" date="2019-02" db="EMBL/GenBank/DDBJ databases">
        <title>Deep-cultivation of Planctomycetes and their phenomic and genomic characterization uncovers novel biology.</title>
        <authorList>
            <person name="Wiegand S."/>
            <person name="Jogler M."/>
            <person name="Boedeker C."/>
            <person name="Pinto D."/>
            <person name="Vollmers J."/>
            <person name="Rivas-Marin E."/>
            <person name="Kohn T."/>
            <person name="Peeters S.H."/>
            <person name="Heuer A."/>
            <person name="Rast P."/>
            <person name="Oberbeckmann S."/>
            <person name="Bunk B."/>
            <person name="Jeske O."/>
            <person name="Meyerdierks A."/>
            <person name="Storesund J.E."/>
            <person name="Kallscheuer N."/>
            <person name="Luecker S."/>
            <person name="Lage O.M."/>
            <person name="Pohl T."/>
            <person name="Merkel B.J."/>
            <person name="Hornburger P."/>
            <person name="Mueller R.-W."/>
            <person name="Bruemmer F."/>
            <person name="Labrenz M."/>
            <person name="Spormann A.M."/>
            <person name="Op den Camp H."/>
            <person name="Overmann J."/>
            <person name="Amann R."/>
            <person name="Jetten M.S.M."/>
            <person name="Mascher T."/>
            <person name="Medema M.H."/>
            <person name="Devos D.P."/>
            <person name="Kaster A.-K."/>
            <person name="Ovreas L."/>
            <person name="Rohde M."/>
            <person name="Galperin M.Y."/>
            <person name="Jogler C."/>
        </authorList>
    </citation>
    <scope>NUCLEOTIDE SEQUENCE [LARGE SCALE GENOMIC DNA]</scope>
    <source>
        <strain evidence="9 10">Pla175</strain>
    </source>
</reference>
<evidence type="ECO:0000256" key="5">
    <source>
        <dbReference type="ARBA" id="ARBA00022801"/>
    </source>
</evidence>
<comment type="catalytic activity">
    <reaction evidence="7 8">
        <text>(2R)-O-phospho-3-sulfolactate + H2O = (2R)-3-sulfolactate + phosphate</text>
        <dbReference type="Rhea" id="RHEA:23416"/>
        <dbReference type="ChEBI" id="CHEBI:15377"/>
        <dbReference type="ChEBI" id="CHEBI:15597"/>
        <dbReference type="ChEBI" id="CHEBI:43474"/>
        <dbReference type="ChEBI" id="CHEBI:58738"/>
        <dbReference type="EC" id="3.1.3.71"/>
    </reaction>
</comment>
<dbReference type="Pfam" id="PF04029">
    <property type="entry name" value="2-ph_phosp"/>
    <property type="match status" value="1"/>
</dbReference>
<gene>
    <name evidence="8 9" type="primary">comB</name>
    <name evidence="9" type="ORF">Pla175_14980</name>
</gene>
<dbReference type="Gene3D" id="3.90.1560.10">
    <property type="entry name" value="ComB-like"/>
    <property type="match status" value="1"/>
</dbReference>
<dbReference type="PANTHER" id="PTHR37311:SF1">
    <property type="entry name" value="2-PHOSPHOSULFOLACTATE PHOSPHATASE-RELATED"/>
    <property type="match status" value="1"/>
</dbReference>
<protein>
    <recommendedName>
        <fullName evidence="4 8">Probable 2-phosphosulfolactate phosphatase</fullName>
        <ecNumber evidence="3 8">3.1.3.71</ecNumber>
    </recommendedName>
</protein>
<name>A0A518D9F4_9BACT</name>
<proteinExistence type="inferred from homology"/>
<dbReference type="InterPro" id="IPR005238">
    <property type="entry name" value="ComB-like"/>
</dbReference>
<dbReference type="InterPro" id="IPR036702">
    <property type="entry name" value="ComB-like_sf"/>
</dbReference>
<accession>A0A518D9F4</accession>
<evidence type="ECO:0000256" key="4">
    <source>
        <dbReference type="ARBA" id="ARBA00021948"/>
    </source>
</evidence>
<dbReference type="KEGG" id="pnd:Pla175_14980"/>
<dbReference type="RefSeq" id="WP_197527329.1">
    <property type="nucleotide sequence ID" value="NZ_CP036291.1"/>
</dbReference>
<evidence type="ECO:0000256" key="1">
    <source>
        <dbReference type="ARBA" id="ARBA00001946"/>
    </source>
</evidence>
<evidence type="ECO:0000256" key="2">
    <source>
        <dbReference type="ARBA" id="ARBA00009997"/>
    </source>
</evidence>
<evidence type="ECO:0000313" key="9">
    <source>
        <dbReference type="EMBL" id="QDU88127.1"/>
    </source>
</evidence>
<sequence length="252" mass="26773">MPARLAVHYLPQFVPETDLAGATVVMIDLLRASSTICQALANGASEVLPFVEVDEVLRAADGRDRSAVLLGGERDAQPPEGFDLGNSPLDYTPDRVFGRQVLFTTTNGARALWHARLASRVLVGCIRNLSAVVDSVAADQDVHLLCAGTAGHVTREDLLAAGAIAAELQKHEGREASDPAHAAIGEWQELLTTARALERTPSQQLADELRGVPHGQTLVGLGYEADLDYCAEIDALSIVPIFDPATGVIRPA</sequence>
<comment type="cofactor">
    <cofactor evidence="1 8">
        <name>Mg(2+)</name>
        <dbReference type="ChEBI" id="CHEBI:18420"/>
    </cofactor>
</comment>
<dbReference type="HAMAP" id="MF_00490">
    <property type="entry name" value="ComB"/>
    <property type="match status" value="1"/>
</dbReference>
<evidence type="ECO:0000313" key="10">
    <source>
        <dbReference type="Proteomes" id="UP000317429"/>
    </source>
</evidence>
<comment type="similarity">
    <text evidence="2 8">Belongs to the ComB family.</text>
</comment>
<organism evidence="9 10">
    <name type="scientific">Pirellulimonas nuda</name>
    <dbReference type="NCBI Taxonomy" id="2528009"/>
    <lineage>
        <taxon>Bacteria</taxon>
        <taxon>Pseudomonadati</taxon>
        <taxon>Planctomycetota</taxon>
        <taxon>Planctomycetia</taxon>
        <taxon>Pirellulales</taxon>
        <taxon>Lacipirellulaceae</taxon>
        <taxon>Pirellulimonas</taxon>
    </lineage>
</organism>
<evidence type="ECO:0000256" key="3">
    <source>
        <dbReference type="ARBA" id="ARBA00012953"/>
    </source>
</evidence>
<keyword evidence="5 8" id="KW-0378">Hydrolase</keyword>
<keyword evidence="6 8" id="KW-0460">Magnesium</keyword>
<keyword evidence="10" id="KW-1185">Reference proteome</keyword>
<evidence type="ECO:0000256" key="8">
    <source>
        <dbReference type="HAMAP-Rule" id="MF_00490"/>
    </source>
</evidence>
<dbReference type="Proteomes" id="UP000317429">
    <property type="component" value="Chromosome"/>
</dbReference>
<dbReference type="FunFam" id="3.90.1560.10:FF:000001">
    <property type="entry name" value="Probable 2-phosphosulfolactate phosphatase"/>
    <property type="match status" value="1"/>
</dbReference>
<evidence type="ECO:0000256" key="6">
    <source>
        <dbReference type="ARBA" id="ARBA00022842"/>
    </source>
</evidence>
<dbReference type="EMBL" id="CP036291">
    <property type="protein sequence ID" value="QDU88127.1"/>
    <property type="molecule type" value="Genomic_DNA"/>
</dbReference>
<dbReference type="EC" id="3.1.3.71" evidence="3 8"/>
<dbReference type="GO" id="GO:0000287">
    <property type="term" value="F:magnesium ion binding"/>
    <property type="evidence" value="ECO:0007669"/>
    <property type="project" value="UniProtKB-UniRule"/>
</dbReference>
<evidence type="ECO:0000256" key="7">
    <source>
        <dbReference type="ARBA" id="ARBA00033711"/>
    </source>
</evidence>
<dbReference type="GO" id="GO:0050545">
    <property type="term" value="F:sulfopyruvate decarboxylase activity"/>
    <property type="evidence" value="ECO:0007669"/>
    <property type="project" value="TreeGrafter"/>
</dbReference>
<dbReference type="AlphaFoldDB" id="A0A518D9F4"/>
<dbReference type="GO" id="GO:0050532">
    <property type="term" value="F:2-phosphosulfolactate phosphatase activity"/>
    <property type="evidence" value="ECO:0007669"/>
    <property type="project" value="UniProtKB-UniRule"/>
</dbReference>